<dbReference type="InterPro" id="IPR051599">
    <property type="entry name" value="Cell_Envelope_Assoc"/>
</dbReference>
<evidence type="ECO:0000313" key="2">
    <source>
        <dbReference type="EMBL" id="MFC5988408.1"/>
    </source>
</evidence>
<proteinExistence type="predicted"/>
<dbReference type="RefSeq" id="WP_379895875.1">
    <property type="nucleotide sequence ID" value="NZ_CBCSCT010000016.1"/>
</dbReference>
<evidence type="ECO:0000313" key="3">
    <source>
        <dbReference type="Proteomes" id="UP001596250"/>
    </source>
</evidence>
<dbReference type="CDD" id="cd06259">
    <property type="entry name" value="YdcF-like"/>
    <property type="match status" value="1"/>
</dbReference>
<organism evidence="2 3">
    <name type="scientific">Marinicrinis lubricantis</name>
    <dbReference type="NCBI Taxonomy" id="2086470"/>
    <lineage>
        <taxon>Bacteria</taxon>
        <taxon>Bacillati</taxon>
        <taxon>Bacillota</taxon>
        <taxon>Bacilli</taxon>
        <taxon>Bacillales</taxon>
        <taxon>Paenibacillaceae</taxon>
    </lineage>
</organism>
<dbReference type="InterPro" id="IPR003848">
    <property type="entry name" value="DUF218"/>
</dbReference>
<comment type="caution">
    <text evidence="2">The sequence shown here is derived from an EMBL/GenBank/DDBJ whole genome shotgun (WGS) entry which is preliminary data.</text>
</comment>
<sequence length="212" mass="24044">MKTNKKRRKRGIWRTMGKLVAIIMACGLFWTGYVQWQIHTTQDSRLEEPVDAGIVLGAALWNGVPSPALKERLDHALALYNDGSFRKFIVSGGYDVPGARYTEAEGMKNYLVEHGVPPEDVLLENQATSTYENIKLSKEIMDDHRLSTAVIITHSYHGARAKDIAQFLQFEPAIVSTTPSKVMNMAWHQFRETLAFTKWQLDKLQLSLKGEH</sequence>
<dbReference type="Gene3D" id="3.40.50.620">
    <property type="entry name" value="HUPs"/>
    <property type="match status" value="1"/>
</dbReference>
<name>A0ABW1IU85_9BACL</name>
<evidence type="ECO:0000259" key="1">
    <source>
        <dbReference type="Pfam" id="PF02698"/>
    </source>
</evidence>
<protein>
    <submittedName>
        <fullName evidence="2">YdcF family protein</fullName>
    </submittedName>
</protein>
<accession>A0ABW1IU85</accession>
<keyword evidence="3" id="KW-1185">Reference proteome</keyword>
<gene>
    <name evidence="2" type="ORF">ACFPXP_18545</name>
</gene>
<dbReference type="InterPro" id="IPR014729">
    <property type="entry name" value="Rossmann-like_a/b/a_fold"/>
</dbReference>
<dbReference type="PANTHER" id="PTHR30336">
    <property type="entry name" value="INNER MEMBRANE PROTEIN, PROBABLE PERMEASE"/>
    <property type="match status" value="1"/>
</dbReference>
<dbReference type="Pfam" id="PF02698">
    <property type="entry name" value="DUF218"/>
    <property type="match status" value="1"/>
</dbReference>
<reference evidence="3" key="1">
    <citation type="journal article" date="2019" name="Int. J. Syst. Evol. Microbiol.">
        <title>The Global Catalogue of Microorganisms (GCM) 10K type strain sequencing project: providing services to taxonomists for standard genome sequencing and annotation.</title>
        <authorList>
            <consortium name="The Broad Institute Genomics Platform"/>
            <consortium name="The Broad Institute Genome Sequencing Center for Infectious Disease"/>
            <person name="Wu L."/>
            <person name="Ma J."/>
        </authorList>
    </citation>
    <scope>NUCLEOTIDE SEQUENCE [LARGE SCALE GENOMIC DNA]</scope>
    <source>
        <strain evidence="3">CCM 8749</strain>
    </source>
</reference>
<dbReference type="PANTHER" id="PTHR30336:SF20">
    <property type="entry name" value="DUF218 DOMAIN-CONTAINING PROTEIN"/>
    <property type="match status" value="1"/>
</dbReference>
<feature type="domain" description="DUF218" evidence="1">
    <location>
        <begin position="51"/>
        <end position="188"/>
    </location>
</feature>
<dbReference type="EMBL" id="JBHSQV010000180">
    <property type="protein sequence ID" value="MFC5988408.1"/>
    <property type="molecule type" value="Genomic_DNA"/>
</dbReference>
<dbReference type="Proteomes" id="UP001596250">
    <property type="component" value="Unassembled WGS sequence"/>
</dbReference>